<organism evidence="1">
    <name type="scientific">marine metagenome</name>
    <dbReference type="NCBI Taxonomy" id="408172"/>
    <lineage>
        <taxon>unclassified sequences</taxon>
        <taxon>metagenomes</taxon>
        <taxon>ecological metagenomes</taxon>
    </lineage>
</organism>
<evidence type="ECO:0000313" key="1">
    <source>
        <dbReference type="EMBL" id="SVC35178.1"/>
    </source>
</evidence>
<dbReference type="EMBL" id="UINC01086581">
    <property type="protein sequence ID" value="SVC35178.1"/>
    <property type="molecule type" value="Genomic_DNA"/>
</dbReference>
<name>A0A382LEF3_9ZZZZ</name>
<protein>
    <submittedName>
        <fullName evidence="1">Uncharacterized protein</fullName>
    </submittedName>
</protein>
<sequence>MKSSLRVFTLIVVAFFLSAHSPWGQYQVYRQKHLLIMSTIDDVPTYPFSKKLVTVINEVLPHASARPARAKHFERLHSLFSTKQMKVMLLSRPNAQAALRGDGPFEAFGPLEFRVLYQFGELQLLGQVDFPDQFAWLVTDAIMRAGTKIEADAPEIVQQLTNLHPGALIALSNGPMPPLPSAM</sequence>
<dbReference type="AlphaFoldDB" id="A0A382LEF3"/>
<gene>
    <name evidence="1" type="ORF">METZ01_LOCUS288032</name>
</gene>
<proteinExistence type="predicted"/>
<reference evidence="1" key="1">
    <citation type="submission" date="2018-05" db="EMBL/GenBank/DDBJ databases">
        <authorList>
            <person name="Lanie J.A."/>
            <person name="Ng W.-L."/>
            <person name="Kazmierczak K.M."/>
            <person name="Andrzejewski T.M."/>
            <person name="Davidsen T.M."/>
            <person name="Wayne K.J."/>
            <person name="Tettelin H."/>
            <person name="Glass J.I."/>
            <person name="Rusch D."/>
            <person name="Podicherti R."/>
            <person name="Tsui H.-C.T."/>
            <person name="Winkler M.E."/>
        </authorList>
    </citation>
    <scope>NUCLEOTIDE SEQUENCE</scope>
</reference>
<accession>A0A382LEF3</accession>